<evidence type="ECO:0000313" key="3">
    <source>
        <dbReference type="EMBL" id="MBP2413615.1"/>
    </source>
</evidence>
<gene>
    <name evidence="3" type="ORF">JOF48_002414</name>
</gene>
<keyword evidence="4" id="KW-1185">Reference proteome</keyword>
<feature type="domain" description="AB hydrolase-1" evidence="2">
    <location>
        <begin position="95"/>
        <end position="326"/>
    </location>
</feature>
<dbReference type="InterPro" id="IPR000073">
    <property type="entry name" value="AB_hydrolase_1"/>
</dbReference>
<reference evidence="3 4" key="1">
    <citation type="submission" date="2021-03" db="EMBL/GenBank/DDBJ databases">
        <title>Sequencing the genomes of 1000 actinobacteria strains.</title>
        <authorList>
            <person name="Klenk H.-P."/>
        </authorList>
    </citation>
    <scope>NUCLEOTIDE SEQUENCE [LARGE SCALE GENOMIC DNA]</scope>
    <source>
        <strain evidence="3 4">DSM 16005</strain>
    </source>
</reference>
<evidence type="ECO:0000313" key="4">
    <source>
        <dbReference type="Proteomes" id="UP000711614"/>
    </source>
</evidence>
<dbReference type="Proteomes" id="UP000711614">
    <property type="component" value="Unassembled WGS sequence"/>
</dbReference>
<dbReference type="InterPro" id="IPR050471">
    <property type="entry name" value="AB_hydrolase"/>
</dbReference>
<organism evidence="3 4">
    <name type="scientific">Arthrobacter stackebrandtii</name>
    <dbReference type="NCBI Taxonomy" id="272161"/>
    <lineage>
        <taxon>Bacteria</taxon>
        <taxon>Bacillati</taxon>
        <taxon>Actinomycetota</taxon>
        <taxon>Actinomycetes</taxon>
        <taxon>Micrococcales</taxon>
        <taxon>Micrococcaceae</taxon>
        <taxon>Arthrobacter</taxon>
    </lineage>
</organism>
<dbReference type="PANTHER" id="PTHR43433:SF5">
    <property type="entry name" value="AB HYDROLASE-1 DOMAIN-CONTAINING PROTEIN"/>
    <property type="match status" value="1"/>
</dbReference>
<dbReference type="EMBL" id="JAGIOI010000001">
    <property type="protein sequence ID" value="MBP2413615.1"/>
    <property type="molecule type" value="Genomic_DNA"/>
</dbReference>
<dbReference type="RefSeq" id="WP_342591230.1">
    <property type="nucleotide sequence ID" value="NZ_JAGIOI010000001.1"/>
</dbReference>
<accession>A0ABS4YYR7</accession>
<feature type="region of interest" description="Disordered" evidence="1">
    <location>
        <begin position="1"/>
        <end position="48"/>
    </location>
</feature>
<dbReference type="InterPro" id="IPR029058">
    <property type="entry name" value="AB_hydrolase_fold"/>
</dbReference>
<sequence>MGFVAGQGKDDGAGGPGVPGGPGAASENDALPGGDSAPGTDAASMPGGDAAAQLDAQLPGFDWALLPEGFSRCTLQAPSGPLAAISCGDPSSPPVVLVPGATGSKEDFVLMMPILAAAGFHTLSFDLAGQYESAAAGPENLIPAGRHYTFELFANDVLSVLRGLGRPAHVVGYSFAGTVSGLACAREPGLFASLTLLSCPPLAGQSFRGVSRIGPLTGIAPAGVGAALMVWGIKSNVIPVRPGRLRFARDRFKLTRRASVTDIVGLMKHNPDLVPDLSAAHLPKLVAVGGHDLWPTRLHAEFAKSIGARLAVYPGGHSPCETSPNQLCRDLLQLFGPTIP</sequence>
<protein>
    <submittedName>
        <fullName evidence="3">Pimeloyl-ACP methyl ester carboxylesterase</fullName>
    </submittedName>
</protein>
<dbReference type="Gene3D" id="3.40.50.1820">
    <property type="entry name" value="alpha/beta hydrolase"/>
    <property type="match status" value="1"/>
</dbReference>
<dbReference type="PANTHER" id="PTHR43433">
    <property type="entry name" value="HYDROLASE, ALPHA/BETA FOLD FAMILY PROTEIN"/>
    <property type="match status" value="1"/>
</dbReference>
<evidence type="ECO:0000259" key="2">
    <source>
        <dbReference type="Pfam" id="PF12697"/>
    </source>
</evidence>
<name>A0ABS4YYR7_9MICC</name>
<dbReference type="SUPFAM" id="SSF53474">
    <property type="entry name" value="alpha/beta-Hydrolases"/>
    <property type="match status" value="1"/>
</dbReference>
<dbReference type="Pfam" id="PF12697">
    <property type="entry name" value="Abhydrolase_6"/>
    <property type="match status" value="1"/>
</dbReference>
<evidence type="ECO:0000256" key="1">
    <source>
        <dbReference type="SAM" id="MobiDB-lite"/>
    </source>
</evidence>
<proteinExistence type="predicted"/>
<feature type="compositionally biased region" description="Gly residues" evidence="1">
    <location>
        <begin position="13"/>
        <end position="23"/>
    </location>
</feature>
<comment type="caution">
    <text evidence="3">The sequence shown here is derived from an EMBL/GenBank/DDBJ whole genome shotgun (WGS) entry which is preliminary data.</text>
</comment>